<dbReference type="SUPFAM" id="SSF56112">
    <property type="entry name" value="Protein kinase-like (PK-like)"/>
    <property type="match status" value="1"/>
</dbReference>
<dbReference type="Gene3D" id="3.90.1200.10">
    <property type="match status" value="1"/>
</dbReference>
<dbReference type="InterPro" id="IPR050249">
    <property type="entry name" value="Pseudomonas-type_ThrB"/>
</dbReference>
<dbReference type="InterPro" id="IPR002575">
    <property type="entry name" value="Aminoglycoside_PTrfase"/>
</dbReference>
<accession>A0A5B6T8I3</accession>
<reference evidence="2 3" key="1">
    <citation type="submission" date="2019-07" db="EMBL/GenBank/DDBJ databases">
        <title>Rufibacter sp. nov., isolated from lake sediment.</title>
        <authorList>
            <person name="Qu J.-H."/>
        </authorList>
    </citation>
    <scope>NUCLEOTIDE SEQUENCE [LARGE SCALE GENOMIC DNA]</scope>
    <source>
        <strain evidence="2 3">NBS58-1</strain>
    </source>
</reference>
<protein>
    <submittedName>
        <fullName evidence="2">Aminoglycoside phosphotransferase family protein</fullName>
    </submittedName>
</protein>
<evidence type="ECO:0000259" key="1">
    <source>
        <dbReference type="Pfam" id="PF01636"/>
    </source>
</evidence>
<feature type="domain" description="Aminoglycoside phosphotransferase" evidence="1">
    <location>
        <begin position="30"/>
        <end position="269"/>
    </location>
</feature>
<organism evidence="2 3">
    <name type="scientific">Rufibacter hautae</name>
    <dbReference type="NCBI Taxonomy" id="2595005"/>
    <lineage>
        <taxon>Bacteria</taxon>
        <taxon>Pseudomonadati</taxon>
        <taxon>Bacteroidota</taxon>
        <taxon>Cytophagia</taxon>
        <taxon>Cytophagales</taxon>
        <taxon>Hymenobacteraceae</taxon>
        <taxon>Rufibacter</taxon>
    </lineage>
</organism>
<dbReference type="GO" id="GO:0016740">
    <property type="term" value="F:transferase activity"/>
    <property type="evidence" value="ECO:0007669"/>
    <property type="project" value="UniProtKB-KW"/>
</dbReference>
<dbReference type="RefSeq" id="WP_149092240.1">
    <property type="nucleotide sequence ID" value="NZ_VKKY01000003.1"/>
</dbReference>
<keyword evidence="2" id="KW-0808">Transferase</keyword>
<dbReference type="PANTHER" id="PTHR21064:SF5">
    <property type="entry name" value="SLR1880 PROTEIN"/>
    <property type="match status" value="1"/>
</dbReference>
<proteinExistence type="predicted"/>
<keyword evidence="3" id="KW-1185">Reference proteome</keyword>
<dbReference type="AlphaFoldDB" id="A0A5B6T8I3"/>
<dbReference type="OrthoDB" id="526037at2"/>
<dbReference type="PANTHER" id="PTHR21064">
    <property type="entry name" value="AMINOGLYCOSIDE PHOSPHOTRANSFERASE DOMAIN-CONTAINING PROTEIN-RELATED"/>
    <property type="match status" value="1"/>
</dbReference>
<evidence type="ECO:0000313" key="3">
    <source>
        <dbReference type="Proteomes" id="UP000324133"/>
    </source>
</evidence>
<dbReference type="EMBL" id="VKKY01000003">
    <property type="protein sequence ID" value="KAA3436295.1"/>
    <property type="molecule type" value="Genomic_DNA"/>
</dbReference>
<gene>
    <name evidence="2" type="ORF">FOA19_18015</name>
</gene>
<sequence>MANSTALTGKLSAVLSQFSIDGGVAQVVSHGSGHIHDTYHVMNSHPGSPDYLLQRVNHHVFKNVPALMDNIQVVTTHLRQKLENTPGTQPQKEVLTLIPTNQHKWFYQDAEGNYWRMYYFLDDTLGFDMVTTPAQAYEGGKAFGKFQALLADLPVEQLHDTIPDFHNVVNRLRLFRETVAADPAGRVAEVAAEIAFVEERAQAMSTIYHMGQRGELPLRITHNDTKFNNVLLDKDGKAQCVIDLDTVMPGYVAYDFGDAIRTTVNTAPEDEPELEKIQVNLALFEAFAKGFLEETSSALSDQEIASLLHGVLLLPFIMGLRFLTDYIDGDHYYKIHFPAHNLQRCRAQFQLVKELEALLPELQGILEKVVQETRLAEITTKA</sequence>
<dbReference type="Pfam" id="PF01636">
    <property type="entry name" value="APH"/>
    <property type="match status" value="1"/>
</dbReference>
<dbReference type="InterPro" id="IPR011009">
    <property type="entry name" value="Kinase-like_dom_sf"/>
</dbReference>
<evidence type="ECO:0000313" key="2">
    <source>
        <dbReference type="EMBL" id="KAA3436295.1"/>
    </source>
</evidence>
<comment type="caution">
    <text evidence="2">The sequence shown here is derived from an EMBL/GenBank/DDBJ whole genome shotgun (WGS) entry which is preliminary data.</text>
</comment>
<dbReference type="Proteomes" id="UP000324133">
    <property type="component" value="Unassembled WGS sequence"/>
</dbReference>
<name>A0A5B6T8I3_9BACT</name>